<dbReference type="EMBL" id="JAODUO010000230">
    <property type="protein sequence ID" value="KAK2185554.1"/>
    <property type="molecule type" value="Genomic_DNA"/>
</dbReference>
<accession>A0AAD9UDP3</accession>
<comment type="caution">
    <text evidence="2">The sequence shown here is derived from an EMBL/GenBank/DDBJ whole genome shotgun (WGS) entry which is preliminary data.</text>
</comment>
<dbReference type="Proteomes" id="UP001209878">
    <property type="component" value="Unassembled WGS sequence"/>
</dbReference>
<keyword evidence="3" id="KW-1185">Reference proteome</keyword>
<evidence type="ECO:0000256" key="1">
    <source>
        <dbReference type="SAM" id="SignalP"/>
    </source>
</evidence>
<name>A0AAD9UDP3_RIDPI</name>
<sequence>MVATFYFVLIFCFFSSPGGVKKSDTRWDEVDRHL</sequence>
<protein>
    <submittedName>
        <fullName evidence="2">Uncharacterized protein</fullName>
    </submittedName>
</protein>
<feature type="chain" id="PRO_5042005298" evidence="1">
    <location>
        <begin position="23"/>
        <end position="34"/>
    </location>
</feature>
<keyword evidence="1" id="KW-0732">Signal</keyword>
<organism evidence="2 3">
    <name type="scientific">Ridgeia piscesae</name>
    <name type="common">Tubeworm</name>
    <dbReference type="NCBI Taxonomy" id="27915"/>
    <lineage>
        <taxon>Eukaryota</taxon>
        <taxon>Metazoa</taxon>
        <taxon>Spiralia</taxon>
        <taxon>Lophotrochozoa</taxon>
        <taxon>Annelida</taxon>
        <taxon>Polychaeta</taxon>
        <taxon>Sedentaria</taxon>
        <taxon>Canalipalpata</taxon>
        <taxon>Sabellida</taxon>
        <taxon>Siboglinidae</taxon>
        <taxon>Ridgeia</taxon>
    </lineage>
</organism>
<feature type="signal peptide" evidence="1">
    <location>
        <begin position="1"/>
        <end position="22"/>
    </location>
</feature>
<gene>
    <name evidence="2" type="ORF">NP493_228g00049</name>
</gene>
<evidence type="ECO:0000313" key="3">
    <source>
        <dbReference type="Proteomes" id="UP001209878"/>
    </source>
</evidence>
<proteinExistence type="predicted"/>
<evidence type="ECO:0000313" key="2">
    <source>
        <dbReference type="EMBL" id="KAK2185554.1"/>
    </source>
</evidence>
<dbReference type="AlphaFoldDB" id="A0AAD9UDP3"/>
<reference evidence="2" key="1">
    <citation type="journal article" date="2023" name="Mol. Biol. Evol.">
        <title>Third-Generation Sequencing Reveals the Adaptive Role of the Epigenome in Three Deep-Sea Polychaetes.</title>
        <authorList>
            <person name="Perez M."/>
            <person name="Aroh O."/>
            <person name="Sun Y."/>
            <person name="Lan Y."/>
            <person name="Juniper S.K."/>
            <person name="Young C.R."/>
            <person name="Angers B."/>
            <person name="Qian P.Y."/>
        </authorList>
    </citation>
    <scope>NUCLEOTIDE SEQUENCE</scope>
    <source>
        <strain evidence="2">R07B-5</strain>
    </source>
</reference>